<dbReference type="NCBIfam" id="NF005840">
    <property type="entry name" value="PRK07757.1"/>
    <property type="match status" value="1"/>
</dbReference>
<dbReference type="PANTHER" id="PTHR43626">
    <property type="entry name" value="ACYL-COA N-ACYLTRANSFERASE"/>
    <property type="match status" value="1"/>
</dbReference>
<keyword evidence="1" id="KW-0808">Transferase</keyword>
<reference evidence="4" key="1">
    <citation type="journal article" date="2014" name="Front. Microbiol.">
        <title>High frequency of phylogenetically diverse reductive dehalogenase-homologous genes in deep subseafloor sedimentary metagenomes.</title>
        <authorList>
            <person name="Kawai M."/>
            <person name="Futagami T."/>
            <person name="Toyoda A."/>
            <person name="Takaki Y."/>
            <person name="Nishi S."/>
            <person name="Hori S."/>
            <person name="Arai W."/>
            <person name="Tsubouchi T."/>
            <person name="Morono Y."/>
            <person name="Uchiyama I."/>
            <person name="Ito T."/>
            <person name="Fujiyama A."/>
            <person name="Inagaki F."/>
            <person name="Takami H."/>
        </authorList>
    </citation>
    <scope>NUCLEOTIDE SEQUENCE</scope>
    <source>
        <strain evidence="4">Expedition CK06-06</strain>
    </source>
</reference>
<protein>
    <recommendedName>
        <fullName evidence="3">N-acetyltransferase domain-containing protein</fullName>
    </recommendedName>
</protein>
<dbReference type="Gene3D" id="3.40.630.30">
    <property type="match status" value="1"/>
</dbReference>
<dbReference type="EMBL" id="BARV01021805">
    <property type="protein sequence ID" value="GAI27807.1"/>
    <property type="molecule type" value="Genomic_DNA"/>
</dbReference>
<dbReference type="PROSITE" id="PS51186">
    <property type="entry name" value="GNAT"/>
    <property type="match status" value="1"/>
</dbReference>
<comment type="caution">
    <text evidence="4">The sequence shown here is derived from an EMBL/GenBank/DDBJ whole genome shotgun (WGS) entry which is preliminary data.</text>
</comment>
<dbReference type="AlphaFoldDB" id="X1M845"/>
<sequence length="135" mass="15551">YFADKGEMLARPLSEIYENIRDYFVAKEEERVIACAALHVSWSDLAEIKSVAVAEDSQKKGIGDRLIKACLKEAEELGIPTVFCFTYQPTFFKRHKFVDIDKMELPRKVWTECYRCPKFPDCDEIALIHHSGTEA</sequence>
<evidence type="ECO:0000259" key="3">
    <source>
        <dbReference type="PROSITE" id="PS51186"/>
    </source>
</evidence>
<gene>
    <name evidence="4" type="ORF">S06H3_36050</name>
</gene>
<keyword evidence="2" id="KW-0012">Acyltransferase</keyword>
<dbReference type="GO" id="GO:0008080">
    <property type="term" value="F:N-acetyltransferase activity"/>
    <property type="evidence" value="ECO:0007669"/>
    <property type="project" value="InterPro"/>
</dbReference>
<feature type="non-terminal residue" evidence="4">
    <location>
        <position position="1"/>
    </location>
</feature>
<accession>X1M845</accession>
<dbReference type="PANTHER" id="PTHR43626:SF4">
    <property type="entry name" value="GCN5-RELATED N-ACETYLTRANSFERASE 2, CHLOROPLASTIC"/>
    <property type="match status" value="1"/>
</dbReference>
<dbReference type="InterPro" id="IPR016181">
    <property type="entry name" value="Acyl_CoA_acyltransferase"/>
</dbReference>
<dbReference type="SUPFAM" id="SSF55729">
    <property type="entry name" value="Acyl-CoA N-acyltransferases (Nat)"/>
    <property type="match status" value="1"/>
</dbReference>
<name>X1M845_9ZZZZ</name>
<dbReference type="GO" id="GO:0005737">
    <property type="term" value="C:cytoplasm"/>
    <property type="evidence" value="ECO:0007669"/>
    <property type="project" value="TreeGrafter"/>
</dbReference>
<evidence type="ECO:0000256" key="1">
    <source>
        <dbReference type="ARBA" id="ARBA00022679"/>
    </source>
</evidence>
<organism evidence="4">
    <name type="scientific">marine sediment metagenome</name>
    <dbReference type="NCBI Taxonomy" id="412755"/>
    <lineage>
        <taxon>unclassified sequences</taxon>
        <taxon>metagenomes</taxon>
        <taxon>ecological metagenomes</taxon>
    </lineage>
</organism>
<evidence type="ECO:0000256" key="2">
    <source>
        <dbReference type="ARBA" id="ARBA00023315"/>
    </source>
</evidence>
<dbReference type="CDD" id="cd04301">
    <property type="entry name" value="NAT_SF"/>
    <property type="match status" value="1"/>
</dbReference>
<dbReference type="Pfam" id="PF00583">
    <property type="entry name" value="Acetyltransf_1"/>
    <property type="match status" value="1"/>
</dbReference>
<dbReference type="InterPro" id="IPR045039">
    <property type="entry name" value="NSI-like"/>
</dbReference>
<evidence type="ECO:0000313" key="4">
    <source>
        <dbReference type="EMBL" id="GAI27807.1"/>
    </source>
</evidence>
<feature type="domain" description="N-acetyltransferase" evidence="3">
    <location>
        <begin position="1"/>
        <end position="116"/>
    </location>
</feature>
<dbReference type="InterPro" id="IPR000182">
    <property type="entry name" value="GNAT_dom"/>
</dbReference>
<proteinExistence type="predicted"/>